<evidence type="ECO:0000313" key="1">
    <source>
        <dbReference type="EMBL" id="SMC37692.1"/>
    </source>
</evidence>
<accession>A0AC61PI19</accession>
<keyword evidence="1" id="KW-0808">Transferase</keyword>
<sequence>MSYELKSARFLAKEILSRAVSPGDTVIDATMGNGHDTLFLCQTVGPSGRVYAFDVQEQAVVSTEALLRREGVADRAELFCCGHQHMNEHVHEPVQAAVFNLGWLPGGDHSVTTHWETTREAVSQALDLLQAGGVLVLCAYPGHSEGDRERNELVPFFSSLSNKTFNVLRQAFLNAGPGAPECFVVQKMG</sequence>
<dbReference type="EMBL" id="FWXZ01000001">
    <property type="protein sequence ID" value="SMC37692.1"/>
    <property type="molecule type" value="Genomic_DNA"/>
</dbReference>
<dbReference type="Proteomes" id="UP000192328">
    <property type="component" value="Unassembled WGS sequence"/>
</dbReference>
<protein>
    <submittedName>
        <fullName evidence="1">rRNA methylase</fullName>
    </submittedName>
</protein>
<evidence type="ECO:0000313" key="2">
    <source>
        <dbReference type="Proteomes" id="UP000192328"/>
    </source>
</evidence>
<comment type="caution">
    <text evidence="1">The sequence shown here is derived from an EMBL/GenBank/DDBJ whole genome shotgun (WGS) entry which is preliminary data.</text>
</comment>
<gene>
    <name evidence="1" type="ORF">SAMN06297397_0396</name>
</gene>
<reference evidence="1" key="1">
    <citation type="submission" date="2017-04" db="EMBL/GenBank/DDBJ databases">
        <authorList>
            <person name="Varghese N."/>
            <person name="Submissions S."/>
        </authorList>
    </citation>
    <scope>NUCLEOTIDE SEQUENCE</scope>
    <source>
        <strain evidence="1">WTE2008</strain>
    </source>
</reference>
<name>A0AC61PI19_9FIRM</name>
<proteinExistence type="predicted"/>
<keyword evidence="1" id="KW-0489">Methyltransferase</keyword>
<keyword evidence="2" id="KW-1185">Reference proteome</keyword>
<organism evidence="1 2">
    <name type="scientific">Aristaeella lactis</name>
    <dbReference type="NCBI Taxonomy" id="3046383"/>
    <lineage>
        <taxon>Bacteria</taxon>
        <taxon>Bacillati</taxon>
        <taxon>Bacillota</taxon>
        <taxon>Clostridia</taxon>
        <taxon>Eubacteriales</taxon>
        <taxon>Aristaeellaceae</taxon>
        <taxon>Aristaeella</taxon>
    </lineage>
</organism>